<dbReference type="FunFam" id="3.40.20.10:FF:000027">
    <property type="entry name" value="Villin 1"/>
    <property type="match status" value="1"/>
</dbReference>
<evidence type="ECO:0000313" key="11">
    <source>
        <dbReference type="RefSeq" id="XP_032821450.1"/>
    </source>
</evidence>
<dbReference type="Gene3D" id="3.40.20.10">
    <property type="entry name" value="Severin"/>
    <property type="match status" value="6"/>
</dbReference>
<gene>
    <name evidence="11" type="primary">LOC116948657</name>
</gene>
<evidence type="ECO:0000313" key="10">
    <source>
        <dbReference type="Proteomes" id="UP001318040"/>
    </source>
</evidence>
<evidence type="ECO:0000259" key="9">
    <source>
        <dbReference type="PROSITE" id="PS51089"/>
    </source>
</evidence>
<dbReference type="GeneID" id="116948657"/>
<evidence type="ECO:0000256" key="7">
    <source>
        <dbReference type="ARBA" id="ARBA00023203"/>
    </source>
</evidence>
<dbReference type="FunFam" id="3.40.20.10:FF:000004">
    <property type="entry name" value="Gelsolin"/>
    <property type="match status" value="1"/>
</dbReference>
<dbReference type="CDD" id="cd11289">
    <property type="entry name" value="gelsolin_S2_like"/>
    <property type="match status" value="1"/>
</dbReference>
<dbReference type="InterPro" id="IPR007123">
    <property type="entry name" value="Gelsolin-like_dom"/>
</dbReference>
<protein>
    <submittedName>
        <fullName evidence="11">Villin-1-like</fullName>
    </submittedName>
</protein>
<dbReference type="SMART" id="SM00153">
    <property type="entry name" value="VHP"/>
    <property type="match status" value="1"/>
</dbReference>
<name>A0AAJ7X4Z0_PETMA</name>
<dbReference type="SMART" id="SM00262">
    <property type="entry name" value="GEL"/>
    <property type="match status" value="6"/>
</dbReference>
<evidence type="ECO:0000256" key="6">
    <source>
        <dbReference type="ARBA" id="ARBA00022837"/>
    </source>
</evidence>
<dbReference type="CDD" id="cd11291">
    <property type="entry name" value="gelsolin_S6_like"/>
    <property type="match status" value="1"/>
</dbReference>
<dbReference type="PROSITE" id="PS51089">
    <property type="entry name" value="HP"/>
    <property type="match status" value="1"/>
</dbReference>
<organism evidence="10 11">
    <name type="scientific">Petromyzon marinus</name>
    <name type="common">Sea lamprey</name>
    <dbReference type="NCBI Taxonomy" id="7757"/>
    <lineage>
        <taxon>Eukaryota</taxon>
        <taxon>Metazoa</taxon>
        <taxon>Chordata</taxon>
        <taxon>Craniata</taxon>
        <taxon>Vertebrata</taxon>
        <taxon>Cyclostomata</taxon>
        <taxon>Hyperoartia</taxon>
        <taxon>Petromyzontiformes</taxon>
        <taxon>Petromyzontidae</taxon>
        <taxon>Petromyzon</taxon>
    </lineage>
</organism>
<comment type="similarity">
    <text evidence="2">Belongs to the villin/gelsolin family.</text>
</comment>
<dbReference type="InterPro" id="IPR003128">
    <property type="entry name" value="Villin_headpiece"/>
</dbReference>
<evidence type="ECO:0000256" key="1">
    <source>
        <dbReference type="ARBA" id="ARBA00004245"/>
    </source>
</evidence>
<keyword evidence="3" id="KW-0117">Actin capping</keyword>
<dbReference type="FunFam" id="3.40.20.10:FF:000005">
    <property type="entry name" value="Gelsolin"/>
    <property type="match status" value="1"/>
</dbReference>
<sequence>MPELKDDMFKQIHKNPGLQVLRIEAMQLVAVPEKNIGSFYEGDCYIVIMIRKVSSQLAIDIHFWLGSQSSQDEQGAAALYTTQLDEWLGGSPKQHREPQGHESDTFKGHFKSGLVYMKGGVASGFNHVESNAYNTRRLLQVKGRKSVMATEVALTWDSMNKGDVFLLDLGKVIVQWNGPDSNKNERMKGLQMSMDIRDRERGGRAQIGVIDGEDEKASSELLRVMVAVLGERKKALKDPVPDDRPDAAQMSNIKLYHLSDAEGKLVVQEVATRPLTQDLLKHDDSYILDQGGVKIYVWKGKNATKQERQGAMSRALEFIKAKGYPSSTSVEALADGGESPMFKQLFQKWTEKGETQGLGKTHTVGKIAKVEQVKFDAKMLHASPELAAEQRMVDDGTGTTEVWRIEDLEMVAVDKRRHGQFYGGDCYLVLYTYERNNKPSYMLYMWQGRHATKDEVTASAYQAVALDGKYGGEAVQVRVVMGKEPRHFLTIFRGKLVIYEGGTSRDSRKEPEPPMRLFHVRGNDEMTTKAIEVPARASALNSNDVFVLKTTNTCYLWCGKGCSGDEREMAKTVAELLWKGDKQTVMEGHEPSEFWVQLGGKSSYANDKRLQEEETRVQPRLFECSTQTGRFFATEVTDFSQDDLDEDDVMLLDTWDQIFLWVGKGSTDTERKEAVRLAQEYIDTHPSGRDRDTPVLVVKQGYEPPTFTGWFQAWDSFKWSSGKSYDDLKAQFGDVAAITKITAEMQVTNVKNLAAAEERTSVQKAAAAANTGNITTRDGPSSSPTALWATGPIPIADKFYAPELLLNKQPDQLPSGVDAQVKEIYLSDDDFERVLSMRREAFYGLPLWKQQNVKRDKGLF</sequence>
<dbReference type="InterPro" id="IPR036886">
    <property type="entry name" value="Villin_headpiece_dom_sf"/>
</dbReference>
<reference evidence="11" key="1">
    <citation type="submission" date="2025-08" db="UniProtKB">
        <authorList>
            <consortium name="RefSeq"/>
        </authorList>
    </citation>
    <scope>IDENTIFICATION</scope>
    <source>
        <tissue evidence="11">Sperm</tissue>
    </source>
</reference>
<evidence type="ECO:0000256" key="3">
    <source>
        <dbReference type="ARBA" id="ARBA00022467"/>
    </source>
</evidence>
<dbReference type="CDD" id="cd11288">
    <property type="entry name" value="gelsolin_S5_like"/>
    <property type="match status" value="1"/>
</dbReference>
<keyword evidence="6" id="KW-0106">Calcium</keyword>
<keyword evidence="7" id="KW-0009">Actin-binding</keyword>
<dbReference type="CDD" id="cd11292">
    <property type="entry name" value="gelsolin_S3_like"/>
    <property type="match status" value="1"/>
</dbReference>
<proteinExistence type="inferred from homology"/>
<dbReference type="SUPFAM" id="SSF82754">
    <property type="entry name" value="C-terminal, gelsolin-like domain of Sec23/24"/>
    <property type="match status" value="2"/>
</dbReference>
<dbReference type="PRINTS" id="PR00597">
    <property type="entry name" value="GELSOLIN"/>
</dbReference>
<dbReference type="KEGG" id="pmrn:116948657"/>
<dbReference type="GO" id="GO:0008154">
    <property type="term" value="P:actin polymerization or depolymerization"/>
    <property type="evidence" value="ECO:0007669"/>
    <property type="project" value="TreeGrafter"/>
</dbReference>
<dbReference type="Gene3D" id="1.10.950.10">
    <property type="entry name" value="Villin headpiece domain"/>
    <property type="match status" value="1"/>
</dbReference>
<keyword evidence="5" id="KW-0677">Repeat</keyword>
<dbReference type="InterPro" id="IPR029006">
    <property type="entry name" value="ADF-H/Gelsolin-like_dom_sf"/>
</dbReference>
<dbReference type="InterPro" id="IPR036180">
    <property type="entry name" value="Gelsolin-like_dom_sf"/>
</dbReference>
<dbReference type="SUPFAM" id="SSF47050">
    <property type="entry name" value="VHP, Villin headpiece domain"/>
    <property type="match status" value="1"/>
</dbReference>
<feature type="domain" description="HP" evidence="9">
    <location>
        <begin position="794"/>
        <end position="860"/>
    </location>
</feature>
<dbReference type="Proteomes" id="UP001318040">
    <property type="component" value="Chromosome 34"/>
</dbReference>
<evidence type="ECO:0000256" key="8">
    <source>
        <dbReference type="ARBA" id="ARBA00023212"/>
    </source>
</evidence>
<accession>A0AAJ7X4Z0</accession>
<dbReference type="FunFam" id="3.40.20.10:FF:000002">
    <property type="entry name" value="Gelsolin"/>
    <property type="match status" value="1"/>
</dbReference>
<dbReference type="GO" id="GO:0005546">
    <property type="term" value="F:phosphatidylinositol-4,5-bisphosphate binding"/>
    <property type="evidence" value="ECO:0007669"/>
    <property type="project" value="TreeGrafter"/>
</dbReference>
<dbReference type="GO" id="GO:0051016">
    <property type="term" value="P:barbed-end actin filament capping"/>
    <property type="evidence" value="ECO:0007669"/>
    <property type="project" value="TreeGrafter"/>
</dbReference>
<evidence type="ECO:0000256" key="2">
    <source>
        <dbReference type="ARBA" id="ARBA00008418"/>
    </source>
</evidence>
<evidence type="ECO:0000256" key="4">
    <source>
        <dbReference type="ARBA" id="ARBA00022490"/>
    </source>
</evidence>
<dbReference type="PANTHER" id="PTHR11977">
    <property type="entry name" value="VILLIN"/>
    <property type="match status" value="1"/>
</dbReference>
<dbReference type="CDD" id="cd11293">
    <property type="entry name" value="gelsolin_S4_like"/>
    <property type="match status" value="1"/>
</dbReference>
<dbReference type="PANTHER" id="PTHR11977:SF123">
    <property type="entry name" value="GELSOLIN"/>
    <property type="match status" value="1"/>
</dbReference>
<keyword evidence="10" id="KW-1185">Reference proteome</keyword>
<dbReference type="GO" id="GO:0005737">
    <property type="term" value="C:cytoplasm"/>
    <property type="evidence" value="ECO:0007669"/>
    <property type="project" value="TreeGrafter"/>
</dbReference>
<keyword evidence="8" id="KW-0206">Cytoskeleton</keyword>
<comment type="subcellular location">
    <subcellularLocation>
        <location evidence="1">Cytoplasm</location>
        <location evidence="1">Cytoskeleton</location>
    </subcellularLocation>
</comment>
<dbReference type="CDD" id="cd11290">
    <property type="entry name" value="gelsolin_S1_like"/>
    <property type="match status" value="1"/>
</dbReference>
<dbReference type="AlphaFoldDB" id="A0AAJ7X4Z0"/>
<keyword evidence="4" id="KW-0963">Cytoplasm</keyword>
<dbReference type="GO" id="GO:0015629">
    <property type="term" value="C:actin cytoskeleton"/>
    <property type="evidence" value="ECO:0007669"/>
    <property type="project" value="TreeGrafter"/>
</dbReference>
<dbReference type="GO" id="GO:0051014">
    <property type="term" value="P:actin filament severing"/>
    <property type="evidence" value="ECO:0007669"/>
    <property type="project" value="TreeGrafter"/>
</dbReference>
<dbReference type="Pfam" id="PF02209">
    <property type="entry name" value="VHP"/>
    <property type="match status" value="1"/>
</dbReference>
<dbReference type="SUPFAM" id="SSF55753">
    <property type="entry name" value="Actin depolymerizing proteins"/>
    <property type="match status" value="4"/>
</dbReference>
<dbReference type="Pfam" id="PF00626">
    <property type="entry name" value="Gelsolin"/>
    <property type="match status" value="6"/>
</dbReference>
<dbReference type="GO" id="GO:0051015">
    <property type="term" value="F:actin filament binding"/>
    <property type="evidence" value="ECO:0007669"/>
    <property type="project" value="InterPro"/>
</dbReference>
<dbReference type="FunFam" id="3.40.20.10:FF:000001">
    <property type="entry name" value="Gelsolin"/>
    <property type="match status" value="1"/>
</dbReference>
<dbReference type="RefSeq" id="XP_032821450.1">
    <property type="nucleotide sequence ID" value="XM_032965559.1"/>
</dbReference>
<evidence type="ECO:0000256" key="5">
    <source>
        <dbReference type="ARBA" id="ARBA00022737"/>
    </source>
</evidence>
<dbReference type="InterPro" id="IPR007122">
    <property type="entry name" value="Villin/Gelsolin"/>
</dbReference>